<sequence>MDPRPDYILVFSLSDQYSPVRPYGDKSESKLKQQRADQLQDEYAKLVACLRGCDFDVTGRSGAEGTETVLLFVKASEKRVREEVTRERMSDWLHGVASTRPSPREPKDFTSQPIEEVERLRVVYSILTVCFSPRPSYYDALNSPTALQSPREGGSSSIRSSASTGPTCGLPIASQLPPSPATKAEFPHLLSIFPPHNPIYNALWQKRWMSLPSTSAAAGASLNPLDKLTIPQSELDDLKAHLGEKVALYFAFLSYYFRSLVFPSVVGLLFWALGLPFHPIAGVGFVGYGILFVESWRLKERALAVHWGTYKLERTELQRPGFRGDGKEVDPVTGVTIEAWPFRKTLLRGLASLPAYAAFVAFLGALVSGIYVVETLLGEIYDGPGKRFLTLIPTVLFVTIVPQVTSLWQLTAAKLTSFENHPRHTEHEASLTIKIFALNFVSAYGNLLLTSFVYIPFGAFLIPHILSLLPSRHAAALCSASSAIRAGSFSINPIKLKTQYVAYSLTNQVSGAFLEVGLPYLKARFGPQVAAKLHPHSPEAEKHAAGSDHEDEKQFLERVRKEQMLPAPAIGGEFAEMATQFGYLCLFAVVWPIAPVWSLVNNFVSWLVLLCRCRASAGRPARFFPSKLADCRSLIARSLRSARMRSSSRRRLAAPFPLAFPRLGPGSMCSFVPLDSVFLSSALSRFPRQGFITYLGTLTTSALIYLYQPRLTYPSPTANYLSNLTSSNVTLPANGTVRFFSTRLAAAQSASLPPSSDAPPLLGALPPSPASATSLESIQSLLLTALLVALCSSHAYVVLHSAARWLLERLQWDGSVPHQIVRRGELELKRAWLDAAPGGGDERGMRVGPNEMARCAMGWPQDGQDERERERQEKSAAGREGMQVGETEVEGGGGTRGAFWEREDEGERLVKSVGKTA</sequence>
<feature type="compositionally biased region" description="Low complexity" evidence="5">
    <location>
        <begin position="149"/>
        <end position="167"/>
    </location>
</feature>
<evidence type="ECO:0000256" key="6">
    <source>
        <dbReference type="SAM" id="Phobius"/>
    </source>
</evidence>
<evidence type="ECO:0000259" key="7">
    <source>
        <dbReference type="Pfam" id="PF04547"/>
    </source>
</evidence>
<dbReference type="GO" id="GO:0016020">
    <property type="term" value="C:membrane"/>
    <property type="evidence" value="ECO:0007669"/>
    <property type="project" value="UniProtKB-SubCell"/>
</dbReference>
<evidence type="ECO:0000259" key="8">
    <source>
        <dbReference type="Pfam" id="PF20877"/>
    </source>
</evidence>
<dbReference type="Pfam" id="PF20877">
    <property type="entry name" value="Anoctamin_N"/>
    <property type="match status" value="1"/>
</dbReference>
<dbReference type="PANTHER" id="PTHR12308">
    <property type="entry name" value="ANOCTAMIN"/>
    <property type="match status" value="1"/>
</dbReference>
<feature type="transmembrane region" description="Helical" evidence="6">
    <location>
        <begin position="431"/>
        <end position="462"/>
    </location>
</feature>
<organism evidence="9 10">
    <name type="scientific">Sporidiobolus salmonicolor</name>
    <name type="common">Yeast-like fungus</name>
    <name type="synonym">Sporobolomyces salmonicolor</name>
    <dbReference type="NCBI Taxonomy" id="5005"/>
    <lineage>
        <taxon>Eukaryota</taxon>
        <taxon>Fungi</taxon>
        <taxon>Dikarya</taxon>
        <taxon>Basidiomycota</taxon>
        <taxon>Pucciniomycotina</taxon>
        <taxon>Microbotryomycetes</taxon>
        <taxon>Sporidiobolales</taxon>
        <taxon>Sporidiobolaceae</taxon>
        <taxon>Sporobolomyces</taxon>
    </lineage>
</organism>
<keyword evidence="4 6" id="KW-0472">Membrane</keyword>
<feature type="region of interest" description="Disordered" evidence="5">
    <location>
        <begin position="858"/>
        <end position="917"/>
    </location>
</feature>
<evidence type="ECO:0000313" key="9">
    <source>
        <dbReference type="EMBL" id="CEQ41706.1"/>
    </source>
</evidence>
<protein>
    <submittedName>
        <fullName evidence="9">SPOSA6832_03452-mRNA-1:cds</fullName>
    </submittedName>
</protein>
<dbReference type="EMBL" id="CENE01000016">
    <property type="protein sequence ID" value="CEQ41706.1"/>
    <property type="molecule type" value="Genomic_DNA"/>
</dbReference>
<feature type="transmembrane region" description="Helical" evidence="6">
    <location>
        <begin position="353"/>
        <end position="373"/>
    </location>
</feature>
<feature type="domain" description="Anoctamin transmembrane" evidence="7">
    <location>
        <begin position="239"/>
        <end position="605"/>
    </location>
</feature>
<feature type="transmembrane region" description="Helical" evidence="6">
    <location>
        <begin position="388"/>
        <end position="410"/>
    </location>
</feature>
<feature type="domain" description="Anoctamin alpha-beta plait" evidence="8">
    <location>
        <begin position="5"/>
        <end position="128"/>
    </location>
</feature>
<dbReference type="GO" id="GO:0005254">
    <property type="term" value="F:chloride channel activity"/>
    <property type="evidence" value="ECO:0007669"/>
    <property type="project" value="TreeGrafter"/>
</dbReference>
<dbReference type="Pfam" id="PF04547">
    <property type="entry name" value="Anoctamin"/>
    <property type="match status" value="1"/>
</dbReference>
<dbReference type="InterPro" id="IPR007632">
    <property type="entry name" value="Anoctamin"/>
</dbReference>
<proteinExistence type="predicted"/>
<gene>
    <name evidence="9" type="primary">SPOSA6832_03452</name>
</gene>
<feature type="region of interest" description="Disordered" evidence="5">
    <location>
        <begin position="143"/>
        <end position="174"/>
    </location>
</feature>
<keyword evidence="3 6" id="KW-1133">Transmembrane helix</keyword>
<evidence type="ECO:0000256" key="5">
    <source>
        <dbReference type="SAM" id="MobiDB-lite"/>
    </source>
</evidence>
<feature type="transmembrane region" description="Helical" evidence="6">
    <location>
        <begin position="277"/>
        <end position="293"/>
    </location>
</feature>
<evidence type="ECO:0000256" key="3">
    <source>
        <dbReference type="ARBA" id="ARBA00022989"/>
    </source>
</evidence>
<dbReference type="PANTHER" id="PTHR12308:SF73">
    <property type="entry name" value="ANOCTAMIN"/>
    <property type="match status" value="1"/>
</dbReference>
<dbReference type="InterPro" id="IPR049456">
    <property type="entry name" value="Anoctamin_N_fung"/>
</dbReference>
<dbReference type="OrthoDB" id="296386at2759"/>
<evidence type="ECO:0000256" key="1">
    <source>
        <dbReference type="ARBA" id="ARBA00004141"/>
    </source>
</evidence>
<reference evidence="10" key="1">
    <citation type="submission" date="2015-02" db="EMBL/GenBank/DDBJ databases">
        <authorList>
            <person name="Gon?alves P."/>
        </authorList>
    </citation>
    <scope>NUCLEOTIDE SEQUENCE [LARGE SCALE GENOMIC DNA]</scope>
</reference>
<feature type="compositionally biased region" description="Basic and acidic residues" evidence="5">
    <location>
        <begin position="864"/>
        <end position="877"/>
    </location>
</feature>
<name>A0A0D6EPC6_SPOSA</name>
<evidence type="ECO:0000256" key="2">
    <source>
        <dbReference type="ARBA" id="ARBA00022692"/>
    </source>
</evidence>
<feature type="non-terminal residue" evidence="9">
    <location>
        <position position="1"/>
    </location>
</feature>
<evidence type="ECO:0000256" key="4">
    <source>
        <dbReference type="ARBA" id="ARBA00023136"/>
    </source>
</evidence>
<feature type="compositionally biased region" description="Basic and acidic residues" evidence="5">
    <location>
        <begin position="899"/>
        <end position="910"/>
    </location>
</feature>
<keyword evidence="2 6" id="KW-0812">Transmembrane</keyword>
<accession>A0A0D6EPC6</accession>
<comment type="subcellular location">
    <subcellularLocation>
        <location evidence="1">Membrane</location>
        <topology evidence="1">Multi-pass membrane protein</topology>
    </subcellularLocation>
</comment>
<dbReference type="InterPro" id="IPR049452">
    <property type="entry name" value="Anoctamin_TM"/>
</dbReference>
<keyword evidence="10" id="KW-1185">Reference proteome</keyword>
<dbReference type="Proteomes" id="UP000243876">
    <property type="component" value="Unassembled WGS sequence"/>
</dbReference>
<evidence type="ECO:0000313" key="10">
    <source>
        <dbReference type="Proteomes" id="UP000243876"/>
    </source>
</evidence>
<dbReference type="GO" id="GO:0032541">
    <property type="term" value="C:cortical endoplasmic reticulum"/>
    <property type="evidence" value="ECO:0007669"/>
    <property type="project" value="TreeGrafter"/>
</dbReference>
<dbReference type="AlphaFoldDB" id="A0A0D6EPC6"/>